<name>A0A3N6LU50_NATCH</name>
<feature type="region of interest" description="Disordered" evidence="1">
    <location>
        <begin position="55"/>
        <end position="83"/>
    </location>
</feature>
<evidence type="ECO:0000313" key="2">
    <source>
        <dbReference type="EMBL" id="RQG93768.1"/>
    </source>
</evidence>
<feature type="compositionally biased region" description="Basic and acidic residues" evidence="1">
    <location>
        <begin position="55"/>
        <end position="65"/>
    </location>
</feature>
<dbReference type="AlphaFoldDB" id="A0A3N6LU50"/>
<feature type="compositionally biased region" description="Basic and acidic residues" evidence="1">
    <location>
        <begin position="72"/>
        <end position="83"/>
    </location>
</feature>
<dbReference type="OrthoDB" id="199422at2157"/>
<reference evidence="2 3" key="1">
    <citation type="submission" date="2018-10" db="EMBL/GenBank/DDBJ databases">
        <title>Natrarchaeobius chitinivorans gen. nov., sp. nov., and Natrarchaeobius haloalkaliphilus sp. nov., alkaliphilic, chitin-utilizing haloarchaea from hypersaline alkaline lakes.</title>
        <authorList>
            <person name="Sorokin D.Y."/>
            <person name="Elcheninov A.G."/>
            <person name="Kostrikina N.A."/>
            <person name="Bale N.J."/>
            <person name="Sinninghe Damste J.S."/>
            <person name="Khijniak T.V."/>
            <person name="Kublanov I.V."/>
            <person name="Toshchakov S.V."/>
        </authorList>
    </citation>
    <scope>NUCLEOTIDE SEQUENCE [LARGE SCALE GENOMIC DNA]</scope>
    <source>
        <strain evidence="2 3">AArcht7</strain>
    </source>
</reference>
<dbReference type="Gene3D" id="1.10.150.20">
    <property type="entry name" value="5' to 3' exonuclease, C-terminal subdomain"/>
    <property type="match status" value="1"/>
</dbReference>
<evidence type="ECO:0000256" key="1">
    <source>
        <dbReference type="SAM" id="MobiDB-lite"/>
    </source>
</evidence>
<gene>
    <name evidence="2" type="ORF">EA472_22785</name>
</gene>
<proteinExistence type="predicted"/>
<evidence type="ECO:0000313" key="3">
    <source>
        <dbReference type="Proteomes" id="UP000281431"/>
    </source>
</evidence>
<dbReference type="Proteomes" id="UP000281431">
    <property type="component" value="Unassembled WGS sequence"/>
</dbReference>
<sequence length="152" mass="17437">MGVSSRPAKKLAEKFETEDHLIDYLVNDGKLTDFNGVGSRSAEHVRAWLKAEYPEKERERKERSESYCTEYTTDHGIPEDEKKEPSEPYWAWICPRCSDKNPMYGHPDGFKNRPYACTTCRWVPLLDAESIDEWLEDCTLQADADPDGGESA</sequence>
<organism evidence="2 3">
    <name type="scientific">Natrarchaeobius chitinivorans</name>
    <dbReference type="NCBI Taxonomy" id="1679083"/>
    <lineage>
        <taxon>Archaea</taxon>
        <taxon>Methanobacteriati</taxon>
        <taxon>Methanobacteriota</taxon>
        <taxon>Stenosarchaea group</taxon>
        <taxon>Halobacteria</taxon>
        <taxon>Halobacteriales</taxon>
        <taxon>Natrialbaceae</taxon>
        <taxon>Natrarchaeobius</taxon>
    </lineage>
</organism>
<comment type="caution">
    <text evidence="2">The sequence shown here is derived from an EMBL/GenBank/DDBJ whole genome shotgun (WGS) entry which is preliminary data.</text>
</comment>
<dbReference type="EMBL" id="REFZ01000069">
    <property type="protein sequence ID" value="RQG93768.1"/>
    <property type="molecule type" value="Genomic_DNA"/>
</dbReference>
<keyword evidence="3" id="KW-1185">Reference proteome</keyword>
<accession>A0A3N6LU50</accession>
<protein>
    <submittedName>
        <fullName evidence="2">Uncharacterized protein</fullName>
    </submittedName>
</protein>